<feature type="domain" description="Flagellar basal-body/hook protein C-terminal" evidence="8">
    <location>
        <begin position="238"/>
        <end position="283"/>
    </location>
</feature>
<dbReference type="Proteomes" id="UP000064525">
    <property type="component" value="Chromosome I"/>
</dbReference>
<dbReference type="InterPro" id="IPR012834">
    <property type="entry name" value="FlgG_G_neg"/>
</dbReference>
<evidence type="ECO:0000259" key="8">
    <source>
        <dbReference type="Pfam" id="PF06429"/>
    </source>
</evidence>
<name>A0A0S4PRL7_9HELI</name>
<gene>
    <name evidence="10" type="ORF">BN2458_PEG0092</name>
</gene>
<dbReference type="AlphaFoldDB" id="A0A0S4PRL7"/>
<feature type="domain" description="Flagellar hook protein FlgE/F/G-like D1" evidence="9">
    <location>
        <begin position="119"/>
        <end position="182"/>
    </location>
</feature>
<keyword evidence="4 6" id="KW-0975">Bacterial flagellum</keyword>
<dbReference type="NCBIfam" id="TIGR03506">
    <property type="entry name" value="FlgEFG_subfam"/>
    <property type="match status" value="2"/>
</dbReference>
<dbReference type="PATRIC" id="fig|76936.10.peg.89"/>
<dbReference type="GO" id="GO:0071978">
    <property type="term" value="P:bacterial-type flagellum-dependent swarming motility"/>
    <property type="evidence" value="ECO:0007669"/>
    <property type="project" value="TreeGrafter"/>
</dbReference>
<comment type="subcellular location">
    <subcellularLocation>
        <location evidence="1 6">Bacterial flagellum basal body</location>
    </subcellularLocation>
</comment>
<evidence type="ECO:0000259" key="9">
    <source>
        <dbReference type="Pfam" id="PF22692"/>
    </source>
</evidence>
<evidence type="ECO:0000313" key="10">
    <source>
        <dbReference type="EMBL" id="CUU38979.1"/>
    </source>
</evidence>
<protein>
    <recommendedName>
        <fullName evidence="3 5">Flagellar basal-body rod protein FlgG</fullName>
    </recommendedName>
</protein>
<dbReference type="KEGG" id="hty:BN2458_PEG0092"/>
<evidence type="ECO:0000256" key="6">
    <source>
        <dbReference type="RuleBase" id="RU362116"/>
    </source>
</evidence>
<dbReference type="NCBIfam" id="TIGR02488">
    <property type="entry name" value="flgG_G_neg"/>
    <property type="match status" value="1"/>
</dbReference>
<dbReference type="InterPro" id="IPR020013">
    <property type="entry name" value="Flagellar_FlgE/F/G"/>
</dbReference>
<dbReference type="GO" id="GO:0009426">
    <property type="term" value="C:bacterial-type flagellum basal body, distal rod"/>
    <property type="evidence" value="ECO:0007669"/>
    <property type="project" value="UniProtKB-UniRule"/>
</dbReference>
<dbReference type="Pfam" id="PF06429">
    <property type="entry name" value="Flg_bbr_C"/>
    <property type="match status" value="1"/>
</dbReference>
<dbReference type="InterPro" id="IPR053967">
    <property type="entry name" value="LlgE_F_G-like_D1"/>
</dbReference>
<evidence type="ECO:0000256" key="2">
    <source>
        <dbReference type="ARBA" id="ARBA00009677"/>
    </source>
</evidence>
<reference evidence="11" key="1">
    <citation type="submission" date="2015-11" db="EMBL/GenBank/DDBJ databases">
        <authorList>
            <person name="Anvar S.Y."/>
        </authorList>
    </citation>
    <scope>NUCLEOTIDE SEQUENCE [LARGE SCALE GENOMIC DNA]</scope>
</reference>
<dbReference type="InterPro" id="IPR010930">
    <property type="entry name" value="Flg_bb/hook_C_dom"/>
</dbReference>
<dbReference type="Pfam" id="PF22692">
    <property type="entry name" value="LlgE_F_G_D1"/>
    <property type="match status" value="1"/>
</dbReference>
<keyword evidence="10" id="KW-0969">Cilium</keyword>
<dbReference type="PANTHER" id="PTHR30435">
    <property type="entry name" value="FLAGELLAR PROTEIN"/>
    <property type="match status" value="1"/>
</dbReference>
<organism evidence="10 11">
    <name type="scientific">Helicobacter typhlonius</name>
    <dbReference type="NCBI Taxonomy" id="76936"/>
    <lineage>
        <taxon>Bacteria</taxon>
        <taxon>Pseudomonadati</taxon>
        <taxon>Campylobacterota</taxon>
        <taxon>Epsilonproteobacteria</taxon>
        <taxon>Campylobacterales</taxon>
        <taxon>Helicobacteraceae</taxon>
        <taxon>Helicobacter</taxon>
    </lineage>
</organism>
<dbReference type="InterPro" id="IPR037925">
    <property type="entry name" value="FlgE/F/G-like"/>
</dbReference>
<sequence>MELLLLGLCIKRTGCDYTSKDKAMMRSLYTATTGMLGQQLHIDNTSNNIANVNTTGYKKQRAEFADLFYQVLQYAGTSTSETTISPTGIEVGIGVRPVAIQKMFSQGHPKETENNLDVAITGNGFFQIELPDGNIAYTRAGSFKLDNNGNVVNAEGYRLIPELTIPEGATQINIGTDGTVSVIEGNQTEVNVLGQIEIVTFINPAGLHSLGDNLFINTNASGDPVAGVPGLDGFGQLRQGFLELSNVKLVEEMTDLITGQRAYEANSKTIQTADSMLQTVNGLKR</sequence>
<keyword evidence="10" id="KW-0282">Flagellum</keyword>
<evidence type="ECO:0000256" key="5">
    <source>
        <dbReference type="NCBIfam" id="TIGR02488"/>
    </source>
</evidence>
<accession>A0A0S4PRL7</accession>
<evidence type="ECO:0000259" key="7">
    <source>
        <dbReference type="Pfam" id="PF00460"/>
    </source>
</evidence>
<dbReference type="InterPro" id="IPR001444">
    <property type="entry name" value="Flag_bb_rod_N"/>
</dbReference>
<dbReference type="SUPFAM" id="SSF117143">
    <property type="entry name" value="Flagellar hook protein flgE"/>
    <property type="match status" value="1"/>
</dbReference>
<evidence type="ECO:0000313" key="11">
    <source>
        <dbReference type="Proteomes" id="UP000064525"/>
    </source>
</evidence>
<dbReference type="Pfam" id="PF00460">
    <property type="entry name" value="Flg_bb_rod"/>
    <property type="match status" value="1"/>
</dbReference>
<dbReference type="EMBL" id="LN907858">
    <property type="protein sequence ID" value="CUU38979.1"/>
    <property type="molecule type" value="Genomic_DNA"/>
</dbReference>
<comment type="similarity">
    <text evidence="2 6">Belongs to the flagella basal body rod proteins family.</text>
</comment>
<evidence type="ECO:0000256" key="1">
    <source>
        <dbReference type="ARBA" id="ARBA00004117"/>
    </source>
</evidence>
<dbReference type="PANTHER" id="PTHR30435:SF19">
    <property type="entry name" value="FLAGELLAR BASAL-BODY ROD PROTEIN FLGG"/>
    <property type="match status" value="1"/>
</dbReference>
<proteinExistence type="inferred from homology"/>
<keyword evidence="10" id="KW-0966">Cell projection</keyword>
<evidence type="ECO:0000256" key="4">
    <source>
        <dbReference type="ARBA" id="ARBA00023143"/>
    </source>
</evidence>
<feature type="domain" description="Flagellar basal body rod protein N-terminal" evidence="7">
    <location>
        <begin position="28"/>
        <end position="58"/>
    </location>
</feature>
<evidence type="ECO:0000256" key="3">
    <source>
        <dbReference type="ARBA" id="ARBA00017948"/>
    </source>
</evidence>